<keyword evidence="11" id="KW-0234">DNA repair</keyword>
<keyword evidence="4" id="KW-0227">DNA damage</keyword>
<evidence type="ECO:0000256" key="4">
    <source>
        <dbReference type="ARBA" id="ARBA00022763"/>
    </source>
</evidence>
<evidence type="ECO:0000256" key="11">
    <source>
        <dbReference type="ARBA" id="ARBA00023204"/>
    </source>
</evidence>
<feature type="domain" description="UvrD-like helicase ATP-binding" evidence="17">
    <location>
        <begin position="3"/>
        <end position="458"/>
    </location>
</feature>
<dbReference type="GO" id="GO:0046872">
    <property type="term" value="F:metal ion binding"/>
    <property type="evidence" value="ECO:0007669"/>
    <property type="project" value="UniProtKB-KW"/>
</dbReference>
<dbReference type="InterPro" id="IPR011604">
    <property type="entry name" value="PDDEXK-like_dom_sf"/>
</dbReference>
<dbReference type="Pfam" id="PF13361">
    <property type="entry name" value="UvrD_C"/>
    <property type="match status" value="1"/>
</dbReference>
<accession>A0A8A4TTH5</accession>
<dbReference type="GO" id="GO:0005829">
    <property type="term" value="C:cytosol"/>
    <property type="evidence" value="ECO:0007669"/>
    <property type="project" value="TreeGrafter"/>
</dbReference>
<evidence type="ECO:0000313" key="19">
    <source>
        <dbReference type="EMBL" id="QTD52783.1"/>
    </source>
</evidence>
<evidence type="ECO:0000256" key="10">
    <source>
        <dbReference type="ARBA" id="ARBA00023125"/>
    </source>
</evidence>
<evidence type="ECO:0000256" key="12">
    <source>
        <dbReference type="ARBA" id="ARBA00023235"/>
    </source>
</evidence>
<dbReference type="Pfam" id="PF00580">
    <property type="entry name" value="UvrD-helicase"/>
    <property type="match status" value="1"/>
</dbReference>
<organism evidence="19 20">
    <name type="scientific">Sulfidibacter corallicola</name>
    <dbReference type="NCBI Taxonomy" id="2818388"/>
    <lineage>
        <taxon>Bacteria</taxon>
        <taxon>Pseudomonadati</taxon>
        <taxon>Acidobacteriota</taxon>
        <taxon>Holophagae</taxon>
        <taxon>Acanthopleuribacterales</taxon>
        <taxon>Acanthopleuribacteraceae</taxon>
        <taxon>Sulfidibacter</taxon>
    </lineage>
</organism>
<evidence type="ECO:0000256" key="15">
    <source>
        <dbReference type="ARBA" id="ARBA00048988"/>
    </source>
</evidence>
<dbReference type="KEGG" id="scor:J3U87_09930"/>
<reference evidence="19" key="1">
    <citation type="submission" date="2021-03" db="EMBL/GenBank/DDBJ databases">
        <title>Acanthopleuribacteraceae sp. M133.</title>
        <authorList>
            <person name="Wang G."/>
        </authorList>
    </citation>
    <scope>NUCLEOTIDE SEQUENCE</scope>
    <source>
        <strain evidence="19">M133</strain>
    </source>
</reference>
<dbReference type="Pfam" id="PF12705">
    <property type="entry name" value="PDDEXK_1"/>
    <property type="match status" value="1"/>
</dbReference>
<gene>
    <name evidence="19" type="ORF">J3U87_09930</name>
</gene>
<keyword evidence="6 16" id="KW-0347">Helicase</keyword>
<proteinExistence type="inferred from homology"/>
<evidence type="ECO:0000256" key="2">
    <source>
        <dbReference type="ARBA" id="ARBA00022723"/>
    </source>
</evidence>
<sequence>MSARYLKPAILHGCLTERDHIIEASAGTGKTYTIEHLVIDLIYNGVKLPEILLVTFTEKATNELKARIRKKLIELVNLPAGWGAEHPLESCWVLTKPMRDRLEEALFAFENAAIYTIHGFCNTVLREYAFENHQLFQMEQRRMERVFDEVFPRFIKSEVLSGRRPYTGLLTAYLSETPGGLNQEHAGSNLATSLKRLLAKQGHLLPDLTGAEAAWQTWRDLADPVPIAEVLTRANLNANHRKAFEKMVDWLGRHHADPEAQPAQMLAWLYEQKQAKAKSIMPFFDADAWKFNKAKPGKINGPGELPAPVLSFLHHTAALLPFACKLEVQLQLAMLPDLRAALDTEKQQRGWFDFDDMIRLVAERIRDEGADGRLTAALRRKFRFAVIDEFQDTDAHQWTIFSRVFLDSAEHRLFLIGDPKQAIYGFRGADVHTYLRARDELTARGGGRLSLDKNYRSSPALIDAVNAVFTSKYLFQGHIDYANPVEAGLPDVAGIDGRPPLTCLYVPPDDQGKDPSAHELKQGFAHWMGRTLVDMLASDPELKPKHIAVLTRNRREGETFGAVLAQFGVPFAFYKQGGLFQTRQARHFYDLLAAIEHDQDDSATRKAMLTDFYSVPFVDLAATPRLPEELRRQMSEWRKRAYMDRDYRFLFNDIFNKTKIFERLLFARDDERAVTNYEHLADVLKREGANLDLQQLLSMFHRLIANRIDADDEGLLRLETEKEAVQIMTIHASKGLEFPVVFVYGGFSSSPHIDYHEFQDPRAGRVIDLAKQHAEEHQAAIRAENERLYYVALTRAKYKMVLPLTENLKGDLGVLRDTLLTLKDADDQPNLEFLTATPGDLRQEDMEHQYHDDTLREFEPEVAETSPDFQAILARHNRLRLTSYTKLAHGKDKAIAGLVLENLTRMYRNDETQASETLPGSGMPKGKATGNCLHEILEDTDHLNLAAYLERGMEAWKDDEETAQVIKGHLHAYELQDYFDEACSILWAALTAPILNGQAIGAIGEDHRLHEVDFHFPIRPDDGKRVILNGSIDLAVRHEGRTYFADWKSDTLDRYDEDTLAEHVWREYRIQVEIYLLAVRRWLRIESREDYDRLFGGFYYLFLRGMEQGGGVFFHRPNWEELLEYEARLKEHNYA</sequence>
<evidence type="ECO:0000256" key="5">
    <source>
        <dbReference type="ARBA" id="ARBA00022801"/>
    </source>
</evidence>
<evidence type="ECO:0000313" key="20">
    <source>
        <dbReference type="Proteomes" id="UP000663929"/>
    </source>
</evidence>
<dbReference type="RefSeq" id="WP_237382884.1">
    <property type="nucleotide sequence ID" value="NZ_CP071793.1"/>
</dbReference>
<dbReference type="GO" id="GO:0005524">
    <property type="term" value="F:ATP binding"/>
    <property type="evidence" value="ECO:0007669"/>
    <property type="project" value="UniProtKB-UniRule"/>
</dbReference>
<keyword evidence="7" id="KW-0269">Exonuclease</keyword>
<dbReference type="InterPro" id="IPR011335">
    <property type="entry name" value="Restrct_endonuc-II-like"/>
</dbReference>
<dbReference type="InterPro" id="IPR004586">
    <property type="entry name" value="RecB"/>
</dbReference>
<feature type="domain" description="UvrD-like helicase C-terminal" evidence="18">
    <location>
        <begin position="482"/>
        <end position="735"/>
    </location>
</feature>
<keyword evidence="9" id="KW-0460">Magnesium</keyword>
<evidence type="ECO:0000256" key="9">
    <source>
        <dbReference type="ARBA" id="ARBA00022842"/>
    </source>
</evidence>
<evidence type="ECO:0000256" key="13">
    <source>
        <dbReference type="ARBA" id="ARBA00034617"/>
    </source>
</evidence>
<evidence type="ECO:0000256" key="7">
    <source>
        <dbReference type="ARBA" id="ARBA00022839"/>
    </source>
</evidence>
<dbReference type="InterPro" id="IPR038726">
    <property type="entry name" value="PDDEXK_AddAB-type"/>
</dbReference>
<dbReference type="Gene3D" id="1.10.3170.10">
    <property type="entry name" value="Recbcd, chain B, domain 2"/>
    <property type="match status" value="1"/>
</dbReference>
<dbReference type="CDD" id="cd22352">
    <property type="entry name" value="RecB_C-like"/>
    <property type="match status" value="1"/>
</dbReference>
<evidence type="ECO:0000256" key="8">
    <source>
        <dbReference type="ARBA" id="ARBA00022840"/>
    </source>
</evidence>
<protein>
    <recommendedName>
        <fullName evidence="14">DNA 3'-5' helicase</fullName>
        <ecNumber evidence="14">5.6.2.4</ecNumber>
    </recommendedName>
</protein>
<keyword evidence="5 16" id="KW-0378">Hydrolase</keyword>
<keyword evidence="2" id="KW-0479">Metal-binding</keyword>
<evidence type="ECO:0000256" key="6">
    <source>
        <dbReference type="ARBA" id="ARBA00022806"/>
    </source>
</evidence>
<feature type="binding site" evidence="16">
    <location>
        <begin position="24"/>
        <end position="31"/>
    </location>
    <ligand>
        <name>ATP</name>
        <dbReference type="ChEBI" id="CHEBI:30616"/>
    </ligand>
</feature>
<evidence type="ECO:0000259" key="18">
    <source>
        <dbReference type="PROSITE" id="PS51217"/>
    </source>
</evidence>
<dbReference type="InterPro" id="IPR000212">
    <property type="entry name" value="DNA_helicase_UvrD/REP"/>
</dbReference>
<dbReference type="GO" id="GO:0043138">
    <property type="term" value="F:3'-5' DNA helicase activity"/>
    <property type="evidence" value="ECO:0007669"/>
    <property type="project" value="UniProtKB-EC"/>
</dbReference>
<dbReference type="GO" id="GO:0000725">
    <property type="term" value="P:recombinational repair"/>
    <property type="evidence" value="ECO:0007669"/>
    <property type="project" value="TreeGrafter"/>
</dbReference>
<evidence type="ECO:0000256" key="3">
    <source>
        <dbReference type="ARBA" id="ARBA00022741"/>
    </source>
</evidence>
<dbReference type="GO" id="GO:0008854">
    <property type="term" value="F:exodeoxyribonuclease V activity"/>
    <property type="evidence" value="ECO:0007669"/>
    <property type="project" value="InterPro"/>
</dbReference>
<name>A0A8A4TTH5_SULCO</name>
<dbReference type="PROSITE" id="PS51198">
    <property type="entry name" value="UVRD_HELICASE_ATP_BIND"/>
    <property type="match status" value="1"/>
</dbReference>
<evidence type="ECO:0000256" key="14">
    <source>
        <dbReference type="ARBA" id="ARBA00034808"/>
    </source>
</evidence>
<evidence type="ECO:0000256" key="16">
    <source>
        <dbReference type="PROSITE-ProRule" id="PRU00560"/>
    </source>
</evidence>
<dbReference type="EC" id="5.6.2.4" evidence="14"/>
<keyword evidence="20" id="KW-1185">Reference proteome</keyword>
<keyword evidence="1" id="KW-0540">Nuclease</keyword>
<keyword evidence="10" id="KW-0238">DNA-binding</keyword>
<evidence type="ECO:0000259" key="17">
    <source>
        <dbReference type="PROSITE" id="PS51198"/>
    </source>
</evidence>
<dbReference type="Proteomes" id="UP000663929">
    <property type="component" value="Chromosome"/>
</dbReference>
<comment type="catalytic activity">
    <reaction evidence="13">
        <text>Couples ATP hydrolysis with the unwinding of duplex DNA by translocating in the 3'-5' direction.</text>
        <dbReference type="EC" id="5.6.2.4"/>
    </reaction>
</comment>
<dbReference type="AlphaFoldDB" id="A0A8A4TTH5"/>
<dbReference type="InterPro" id="IPR014016">
    <property type="entry name" value="UvrD-like_ATP-bd"/>
</dbReference>
<dbReference type="Gene3D" id="3.90.320.10">
    <property type="match status" value="1"/>
</dbReference>
<dbReference type="EMBL" id="CP071793">
    <property type="protein sequence ID" value="QTD52783.1"/>
    <property type="molecule type" value="Genomic_DNA"/>
</dbReference>
<keyword evidence="3 16" id="KW-0547">Nucleotide-binding</keyword>
<dbReference type="PANTHER" id="PTHR11070:SF23">
    <property type="entry name" value="RECBCD ENZYME SUBUNIT RECB"/>
    <property type="match status" value="1"/>
</dbReference>
<dbReference type="Gene3D" id="3.40.50.300">
    <property type="entry name" value="P-loop containing nucleotide triphosphate hydrolases"/>
    <property type="match status" value="2"/>
</dbReference>
<comment type="catalytic activity">
    <reaction evidence="15">
        <text>ATP + H2O = ADP + phosphate + H(+)</text>
        <dbReference type="Rhea" id="RHEA:13065"/>
        <dbReference type="ChEBI" id="CHEBI:15377"/>
        <dbReference type="ChEBI" id="CHEBI:15378"/>
        <dbReference type="ChEBI" id="CHEBI:30616"/>
        <dbReference type="ChEBI" id="CHEBI:43474"/>
        <dbReference type="ChEBI" id="CHEBI:456216"/>
        <dbReference type="EC" id="5.6.2.4"/>
    </reaction>
</comment>
<dbReference type="SUPFAM" id="SSF52980">
    <property type="entry name" value="Restriction endonuclease-like"/>
    <property type="match status" value="1"/>
</dbReference>
<dbReference type="InterPro" id="IPR014017">
    <property type="entry name" value="DNA_helicase_UvrD-like_C"/>
</dbReference>
<dbReference type="GO" id="GO:0009338">
    <property type="term" value="C:exodeoxyribonuclease V complex"/>
    <property type="evidence" value="ECO:0007669"/>
    <property type="project" value="TreeGrafter"/>
</dbReference>
<keyword evidence="12" id="KW-0413">Isomerase</keyword>
<dbReference type="PANTHER" id="PTHR11070">
    <property type="entry name" value="UVRD / RECB / PCRA DNA HELICASE FAMILY MEMBER"/>
    <property type="match status" value="1"/>
</dbReference>
<keyword evidence="8 16" id="KW-0067">ATP-binding</keyword>
<dbReference type="SUPFAM" id="SSF52540">
    <property type="entry name" value="P-loop containing nucleoside triphosphate hydrolases"/>
    <property type="match status" value="1"/>
</dbReference>
<dbReference type="GO" id="GO:0003677">
    <property type="term" value="F:DNA binding"/>
    <property type="evidence" value="ECO:0007669"/>
    <property type="project" value="UniProtKB-KW"/>
</dbReference>
<dbReference type="PROSITE" id="PS51217">
    <property type="entry name" value="UVRD_HELICASE_CTER"/>
    <property type="match status" value="1"/>
</dbReference>
<dbReference type="HAMAP" id="MF_01485">
    <property type="entry name" value="RecB"/>
    <property type="match status" value="1"/>
</dbReference>
<dbReference type="Gene3D" id="1.10.486.10">
    <property type="entry name" value="PCRA, domain 4"/>
    <property type="match status" value="1"/>
</dbReference>
<evidence type="ECO:0000256" key="1">
    <source>
        <dbReference type="ARBA" id="ARBA00022722"/>
    </source>
</evidence>
<dbReference type="InterPro" id="IPR027417">
    <property type="entry name" value="P-loop_NTPase"/>
</dbReference>